<dbReference type="KEGG" id="mflg:ABS361_04815"/>
<dbReference type="GO" id="GO:0043164">
    <property type="term" value="P:Gram-negative-bacterium-type cell wall biogenesis"/>
    <property type="evidence" value="ECO:0007669"/>
    <property type="project" value="TreeGrafter"/>
</dbReference>
<keyword evidence="1" id="KW-0472">Membrane</keyword>
<name>A0AAU7XIJ0_9HYPH</name>
<reference evidence="3" key="1">
    <citation type="submission" date="2024-06" db="EMBL/GenBank/DDBJ databases">
        <title>Methylostella associata gen. nov., sp. nov., a novel Ancalomicrobiaceae-affiliated facultatively methylotrophic bacteria that feed on methanotrophs of the genus Methylococcus.</title>
        <authorList>
            <person name="Saltykova V."/>
            <person name="Danilova O.V."/>
            <person name="Oshkin I.Y."/>
            <person name="Belova S.E."/>
            <person name="Pimenov N.V."/>
            <person name="Dedysh S.N."/>
        </authorList>
    </citation>
    <scope>NUCLEOTIDE SEQUENCE</scope>
    <source>
        <strain evidence="3">S20</strain>
    </source>
</reference>
<dbReference type="PANTHER" id="PTHR30336:SF4">
    <property type="entry name" value="ENVELOPE BIOGENESIS FACTOR ELYC"/>
    <property type="match status" value="1"/>
</dbReference>
<proteinExistence type="predicted"/>
<gene>
    <name evidence="3" type="ORF">ABS361_04815</name>
</gene>
<dbReference type="AlphaFoldDB" id="A0AAU7XIJ0"/>
<organism evidence="3">
    <name type="scientific">Methyloraptor flagellatus</name>
    <dbReference type="NCBI Taxonomy" id="3162530"/>
    <lineage>
        <taxon>Bacteria</taxon>
        <taxon>Pseudomonadati</taxon>
        <taxon>Pseudomonadota</taxon>
        <taxon>Alphaproteobacteria</taxon>
        <taxon>Hyphomicrobiales</taxon>
        <taxon>Ancalomicrobiaceae</taxon>
        <taxon>Methyloraptor</taxon>
    </lineage>
</organism>
<keyword evidence="1" id="KW-0812">Transmembrane</keyword>
<feature type="transmembrane region" description="Helical" evidence="1">
    <location>
        <begin position="12"/>
        <end position="33"/>
    </location>
</feature>
<dbReference type="RefSeq" id="WP_407051900.1">
    <property type="nucleotide sequence ID" value="NZ_CP158568.1"/>
</dbReference>
<dbReference type="CDD" id="cd06259">
    <property type="entry name" value="YdcF-like"/>
    <property type="match status" value="1"/>
</dbReference>
<evidence type="ECO:0000256" key="1">
    <source>
        <dbReference type="SAM" id="Phobius"/>
    </source>
</evidence>
<sequence>MFALLTKIAYLFLKPSNLLVALAALGFLASLISRRIVVRLLAGLAIAGLVVIGFPPTTGWVAEILEDRFPIPAQLDPPPAGIIVLGGAQETHLTALRGAPQVNASAERTLVVPDLARLYPQARIVLTGGNAGEAHGVSLSEAEIMRQLIVSAGVAPERITTEGRSWTTWENATFTKALVNPEPGSRWLLVTSGWHMPRAMGAFRAAGWDGVVAYPVDFVTGGPEALNAGYAGAGQSLALFDILAKEIIGLAVYRMAGRSDAWFPAP</sequence>
<dbReference type="InterPro" id="IPR051599">
    <property type="entry name" value="Cell_Envelope_Assoc"/>
</dbReference>
<dbReference type="GO" id="GO:0005886">
    <property type="term" value="C:plasma membrane"/>
    <property type="evidence" value="ECO:0007669"/>
    <property type="project" value="TreeGrafter"/>
</dbReference>
<keyword evidence="1" id="KW-1133">Transmembrane helix</keyword>
<accession>A0AAU7XIJ0</accession>
<dbReference type="Pfam" id="PF02698">
    <property type="entry name" value="DUF218"/>
    <property type="match status" value="1"/>
</dbReference>
<dbReference type="InterPro" id="IPR014729">
    <property type="entry name" value="Rossmann-like_a/b/a_fold"/>
</dbReference>
<dbReference type="EMBL" id="CP158568">
    <property type="protein sequence ID" value="XBY46808.1"/>
    <property type="molecule type" value="Genomic_DNA"/>
</dbReference>
<dbReference type="Gene3D" id="3.40.50.620">
    <property type="entry name" value="HUPs"/>
    <property type="match status" value="1"/>
</dbReference>
<protein>
    <submittedName>
        <fullName evidence="3">YdcF family protein</fullName>
    </submittedName>
</protein>
<dbReference type="PANTHER" id="PTHR30336">
    <property type="entry name" value="INNER MEMBRANE PROTEIN, PROBABLE PERMEASE"/>
    <property type="match status" value="1"/>
</dbReference>
<feature type="transmembrane region" description="Helical" evidence="1">
    <location>
        <begin position="40"/>
        <end position="62"/>
    </location>
</feature>
<dbReference type="InterPro" id="IPR003848">
    <property type="entry name" value="DUF218"/>
</dbReference>
<dbReference type="GO" id="GO:0000270">
    <property type="term" value="P:peptidoglycan metabolic process"/>
    <property type="evidence" value="ECO:0007669"/>
    <property type="project" value="TreeGrafter"/>
</dbReference>
<evidence type="ECO:0000259" key="2">
    <source>
        <dbReference type="Pfam" id="PF02698"/>
    </source>
</evidence>
<feature type="domain" description="DUF218" evidence="2">
    <location>
        <begin position="81"/>
        <end position="248"/>
    </location>
</feature>
<evidence type="ECO:0000313" key="3">
    <source>
        <dbReference type="EMBL" id="XBY46808.1"/>
    </source>
</evidence>